<evidence type="ECO:0000313" key="3">
    <source>
        <dbReference type="EMBL" id="GID77400.1"/>
    </source>
</evidence>
<protein>
    <recommendedName>
        <fullName evidence="5">PH domain-containing protein</fullName>
    </recommendedName>
</protein>
<reference evidence="3 4" key="1">
    <citation type="submission" date="2021-01" db="EMBL/GenBank/DDBJ databases">
        <title>Whole genome shotgun sequence of Actinoplanes deccanensis NBRC 13994.</title>
        <authorList>
            <person name="Komaki H."/>
            <person name="Tamura T."/>
        </authorList>
    </citation>
    <scope>NUCLEOTIDE SEQUENCE [LARGE SCALE GENOMIC DNA]</scope>
    <source>
        <strain evidence="3 4">NBRC 13994</strain>
    </source>
</reference>
<evidence type="ECO:0000256" key="1">
    <source>
        <dbReference type="SAM" id="MobiDB-lite"/>
    </source>
</evidence>
<sequence length="159" mass="17309">MILADEPNIADWISSVGQALGALFTAAAVIVALWISHRDGKQRRADDLSRLTAHARLVRVKSVKLFDATPTVKGDAQNELHVLVCNYGDRPILGVELLAWTSFGDTKAQVIPEPQWRSVTEEVFPGRTRVAIQPRGPLDDTAVHPRGEPRAGSPDAGRT</sequence>
<evidence type="ECO:0000313" key="4">
    <source>
        <dbReference type="Proteomes" id="UP000609879"/>
    </source>
</evidence>
<dbReference type="EMBL" id="BOMI01000118">
    <property type="protein sequence ID" value="GID77400.1"/>
    <property type="molecule type" value="Genomic_DNA"/>
</dbReference>
<feature type="transmembrane region" description="Helical" evidence="2">
    <location>
        <begin position="12"/>
        <end position="35"/>
    </location>
</feature>
<proteinExistence type="predicted"/>
<accession>A0ABQ3YC97</accession>
<feature type="compositionally biased region" description="Basic and acidic residues" evidence="1">
    <location>
        <begin position="137"/>
        <end position="149"/>
    </location>
</feature>
<keyword evidence="2" id="KW-1133">Transmembrane helix</keyword>
<evidence type="ECO:0000256" key="2">
    <source>
        <dbReference type="SAM" id="Phobius"/>
    </source>
</evidence>
<feature type="region of interest" description="Disordered" evidence="1">
    <location>
        <begin position="131"/>
        <end position="159"/>
    </location>
</feature>
<keyword evidence="2" id="KW-0812">Transmembrane</keyword>
<gene>
    <name evidence="3" type="ORF">Ade02nite_60410</name>
</gene>
<dbReference type="RefSeq" id="WP_203771318.1">
    <property type="nucleotide sequence ID" value="NZ_BAAABO010000002.1"/>
</dbReference>
<keyword evidence="2" id="KW-0472">Membrane</keyword>
<comment type="caution">
    <text evidence="3">The sequence shown here is derived from an EMBL/GenBank/DDBJ whole genome shotgun (WGS) entry which is preliminary data.</text>
</comment>
<dbReference type="Proteomes" id="UP000609879">
    <property type="component" value="Unassembled WGS sequence"/>
</dbReference>
<name>A0ABQ3YC97_9ACTN</name>
<organism evidence="3 4">
    <name type="scientific">Paractinoplanes deccanensis</name>
    <dbReference type="NCBI Taxonomy" id="113561"/>
    <lineage>
        <taxon>Bacteria</taxon>
        <taxon>Bacillati</taxon>
        <taxon>Actinomycetota</taxon>
        <taxon>Actinomycetes</taxon>
        <taxon>Micromonosporales</taxon>
        <taxon>Micromonosporaceae</taxon>
        <taxon>Paractinoplanes</taxon>
    </lineage>
</organism>
<keyword evidence="4" id="KW-1185">Reference proteome</keyword>
<evidence type="ECO:0008006" key="5">
    <source>
        <dbReference type="Google" id="ProtNLM"/>
    </source>
</evidence>